<evidence type="ECO:0008006" key="8">
    <source>
        <dbReference type="Google" id="ProtNLM"/>
    </source>
</evidence>
<keyword evidence="2 5" id="KW-0812">Transmembrane</keyword>
<comment type="subcellular location">
    <subcellularLocation>
        <location evidence="1">Membrane</location>
        <topology evidence="1">Multi-pass membrane protein</topology>
    </subcellularLocation>
</comment>
<dbReference type="KEGG" id="fpf:DCC35_08785"/>
<keyword evidence="7" id="KW-1185">Reference proteome</keyword>
<feature type="transmembrane region" description="Helical" evidence="5">
    <location>
        <begin position="41"/>
        <end position="66"/>
    </location>
</feature>
<evidence type="ECO:0000313" key="6">
    <source>
        <dbReference type="EMBL" id="QCK14828.1"/>
    </source>
</evidence>
<accession>A0A4D7K5Z8</accession>
<sequence>MRKQLKKLITTLSFLIIIVFVIFTINQLVDLYANLIVINETLAIVVTLSVALILLGLLITPFILFIRLPKAISKPLTDDEFPEYRRKVIARLATNQLIKGKYDLSNEDGIFEALNLLNSKADKVIHETASSVFLTTAVSQNGKLDAFTVLITQTRMVWKVAHIYWQRPALRDMLNLYANVGASTFLASEIEDLDLSRQIEPIINAMVKSPGRSLPVVGHAAHIITDSLLEGSTNAFLTLRVGVVTKRYCGAVGALDKREIRRNSYLEASGMLKNLVYQSSSKVIKSLLKATRDSGVNTVKSGFGVINKAARNVKEKLENLTRRTKKDIDQQPKADLN</sequence>
<dbReference type="AlphaFoldDB" id="A0A4D7K5Z8"/>
<evidence type="ECO:0000313" key="7">
    <source>
        <dbReference type="Proteomes" id="UP000298616"/>
    </source>
</evidence>
<evidence type="ECO:0000256" key="2">
    <source>
        <dbReference type="ARBA" id="ARBA00022692"/>
    </source>
</evidence>
<proteinExistence type="predicted"/>
<evidence type="ECO:0000256" key="5">
    <source>
        <dbReference type="SAM" id="Phobius"/>
    </source>
</evidence>
<dbReference type="EMBL" id="CP028923">
    <property type="protein sequence ID" value="QCK14828.1"/>
    <property type="molecule type" value="Genomic_DNA"/>
</dbReference>
<keyword evidence="3 5" id="KW-1133">Transmembrane helix</keyword>
<dbReference type="Pfam" id="PF05128">
    <property type="entry name" value="DUF697"/>
    <property type="match status" value="1"/>
</dbReference>
<protein>
    <recommendedName>
        <fullName evidence="8">DUF697 domain-containing protein</fullName>
    </recommendedName>
</protein>
<organism evidence="6 7">
    <name type="scientific">Mangrovivirga cuniculi</name>
    <dbReference type="NCBI Taxonomy" id="2715131"/>
    <lineage>
        <taxon>Bacteria</taxon>
        <taxon>Pseudomonadati</taxon>
        <taxon>Bacteroidota</taxon>
        <taxon>Cytophagia</taxon>
        <taxon>Cytophagales</taxon>
        <taxon>Mangrovivirgaceae</taxon>
        <taxon>Mangrovivirga</taxon>
    </lineage>
</organism>
<reference evidence="6 7" key="1">
    <citation type="submission" date="2018-04" db="EMBL/GenBank/DDBJ databases">
        <title>Complete genome uncultured novel isolate.</title>
        <authorList>
            <person name="Merlino G."/>
        </authorList>
    </citation>
    <scope>NUCLEOTIDE SEQUENCE [LARGE SCALE GENOMIC DNA]</scope>
    <source>
        <strain evidence="7">R1DC9</strain>
    </source>
</reference>
<dbReference type="OrthoDB" id="384184at2"/>
<dbReference type="Proteomes" id="UP000298616">
    <property type="component" value="Chromosome"/>
</dbReference>
<gene>
    <name evidence="6" type="ORF">DCC35_08785</name>
</gene>
<feature type="transmembrane region" description="Helical" evidence="5">
    <location>
        <begin position="12"/>
        <end position="29"/>
    </location>
</feature>
<dbReference type="InterPro" id="IPR021147">
    <property type="entry name" value="DUF697"/>
</dbReference>
<keyword evidence="4 5" id="KW-0472">Membrane</keyword>
<dbReference type="GO" id="GO:0016020">
    <property type="term" value="C:membrane"/>
    <property type="evidence" value="ECO:0007669"/>
    <property type="project" value="UniProtKB-SubCell"/>
</dbReference>
<evidence type="ECO:0000256" key="3">
    <source>
        <dbReference type="ARBA" id="ARBA00022989"/>
    </source>
</evidence>
<evidence type="ECO:0000256" key="4">
    <source>
        <dbReference type="ARBA" id="ARBA00023136"/>
    </source>
</evidence>
<evidence type="ECO:0000256" key="1">
    <source>
        <dbReference type="ARBA" id="ARBA00004141"/>
    </source>
</evidence>
<name>A0A4D7K5Z8_9BACT</name>
<dbReference type="RefSeq" id="WP_137090416.1">
    <property type="nucleotide sequence ID" value="NZ_CP028923.1"/>
</dbReference>